<dbReference type="InterPro" id="IPR012337">
    <property type="entry name" value="RNaseH-like_sf"/>
</dbReference>
<dbReference type="CDD" id="cd09274">
    <property type="entry name" value="RNase_HI_RT_Ty3"/>
    <property type="match status" value="1"/>
</dbReference>
<keyword evidence="1" id="KW-0808">Transferase</keyword>
<dbReference type="Gene3D" id="3.30.420.10">
    <property type="entry name" value="Ribonuclease H-like superfamily/Ribonuclease H"/>
    <property type="match status" value="1"/>
</dbReference>
<keyword evidence="10" id="KW-0511">Multifunctional enzyme</keyword>
<gene>
    <name evidence="15" type="ORF">V1264_011443</name>
</gene>
<dbReference type="InterPro" id="IPR041577">
    <property type="entry name" value="RT_RNaseH_2"/>
</dbReference>
<dbReference type="Gene3D" id="2.40.70.10">
    <property type="entry name" value="Acid Proteases"/>
    <property type="match status" value="1"/>
</dbReference>
<evidence type="ECO:0000256" key="3">
    <source>
        <dbReference type="ARBA" id="ARBA00022722"/>
    </source>
</evidence>
<feature type="region of interest" description="Disordered" evidence="12">
    <location>
        <begin position="191"/>
        <end position="212"/>
    </location>
</feature>
<feature type="domain" description="Reverse transcriptase" evidence="13">
    <location>
        <begin position="447"/>
        <end position="624"/>
    </location>
</feature>
<evidence type="ECO:0000313" key="15">
    <source>
        <dbReference type="EMBL" id="KAK7111890.1"/>
    </source>
</evidence>
<dbReference type="InterPro" id="IPR001584">
    <property type="entry name" value="Integrase_cat-core"/>
</dbReference>
<evidence type="ECO:0000256" key="10">
    <source>
        <dbReference type="ARBA" id="ARBA00023268"/>
    </source>
</evidence>
<proteinExistence type="predicted"/>
<accession>A0AAN9GMB9</accession>
<evidence type="ECO:0000256" key="11">
    <source>
        <dbReference type="SAM" id="Coils"/>
    </source>
</evidence>
<dbReference type="FunFam" id="1.10.340.70:FF:000004">
    <property type="entry name" value="Retrovirus-related Pol polyprotein from transposon 297-like Protein"/>
    <property type="match status" value="1"/>
</dbReference>
<dbReference type="SMART" id="SM00343">
    <property type="entry name" value="ZnF_C2HC"/>
    <property type="match status" value="2"/>
</dbReference>
<dbReference type="EMBL" id="JBAMIC010000002">
    <property type="protein sequence ID" value="KAK7111890.1"/>
    <property type="molecule type" value="Genomic_DNA"/>
</dbReference>
<comment type="caution">
    <text evidence="15">The sequence shown here is derived from an EMBL/GenBank/DDBJ whole genome shotgun (WGS) entry which is preliminary data.</text>
</comment>
<dbReference type="SUPFAM" id="SSF53098">
    <property type="entry name" value="Ribonuclease H-like"/>
    <property type="match status" value="1"/>
</dbReference>
<dbReference type="GO" id="GO:0003723">
    <property type="term" value="F:RNA binding"/>
    <property type="evidence" value="ECO:0007669"/>
    <property type="project" value="UniProtKB-KW"/>
</dbReference>
<dbReference type="FunFam" id="3.30.70.270:FF:000026">
    <property type="entry name" value="Transposon Ty3-G Gag-Pol polyprotein"/>
    <property type="match status" value="1"/>
</dbReference>
<feature type="region of interest" description="Disordered" evidence="12">
    <location>
        <begin position="1159"/>
        <end position="1198"/>
    </location>
</feature>
<protein>
    <recommendedName>
        <fullName evidence="17">Endonuclease</fullName>
    </recommendedName>
</protein>
<keyword evidence="8" id="KW-0229">DNA integration</keyword>
<dbReference type="Proteomes" id="UP001374579">
    <property type="component" value="Unassembled WGS sequence"/>
</dbReference>
<dbReference type="Gene3D" id="3.10.10.10">
    <property type="entry name" value="HIV Type 1 Reverse Transcriptase, subunit A, domain 1"/>
    <property type="match status" value="1"/>
</dbReference>
<evidence type="ECO:0008006" key="17">
    <source>
        <dbReference type="Google" id="ProtNLM"/>
    </source>
</evidence>
<evidence type="ECO:0000256" key="9">
    <source>
        <dbReference type="ARBA" id="ARBA00022918"/>
    </source>
</evidence>
<organism evidence="15 16">
    <name type="scientific">Littorina saxatilis</name>
    <dbReference type="NCBI Taxonomy" id="31220"/>
    <lineage>
        <taxon>Eukaryota</taxon>
        <taxon>Metazoa</taxon>
        <taxon>Spiralia</taxon>
        <taxon>Lophotrochozoa</taxon>
        <taxon>Mollusca</taxon>
        <taxon>Gastropoda</taxon>
        <taxon>Caenogastropoda</taxon>
        <taxon>Littorinimorpha</taxon>
        <taxon>Littorinoidea</taxon>
        <taxon>Littorinidae</taxon>
        <taxon>Littorina</taxon>
    </lineage>
</organism>
<evidence type="ECO:0000256" key="12">
    <source>
        <dbReference type="SAM" id="MobiDB-lite"/>
    </source>
</evidence>
<dbReference type="Gene3D" id="3.30.70.270">
    <property type="match status" value="2"/>
</dbReference>
<dbReference type="InterPro" id="IPR036397">
    <property type="entry name" value="RNaseH_sf"/>
</dbReference>
<evidence type="ECO:0000256" key="7">
    <source>
        <dbReference type="ARBA" id="ARBA00022884"/>
    </source>
</evidence>
<keyword evidence="16" id="KW-1185">Reference proteome</keyword>
<keyword evidence="4" id="KW-0255">Endonuclease</keyword>
<dbReference type="FunFam" id="3.30.420.10:FF:000063">
    <property type="entry name" value="Retrovirus-related Pol polyprotein from transposon 297-like Protein"/>
    <property type="match status" value="1"/>
</dbReference>
<reference evidence="15 16" key="1">
    <citation type="submission" date="2024-02" db="EMBL/GenBank/DDBJ databases">
        <title>Chromosome-scale genome assembly of the rough periwinkle Littorina saxatilis.</title>
        <authorList>
            <person name="De Jode A."/>
            <person name="Faria R."/>
            <person name="Formenti G."/>
            <person name="Sims Y."/>
            <person name="Smith T.P."/>
            <person name="Tracey A."/>
            <person name="Wood J.M.D."/>
            <person name="Zagrodzka Z.B."/>
            <person name="Johannesson K."/>
            <person name="Butlin R.K."/>
            <person name="Leder E.H."/>
        </authorList>
    </citation>
    <scope>NUCLEOTIDE SEQUENCE [LARGE SCALE GENOMIC DNA]</scope>
    <source>
        <strain evidence="15">Snail1</strain>
        <tissue evidence="15">Muscle</tissue>
    </source>
</reference>
<feature type="compositionally biased region" description="Polar residues" evidence="12">
    <location>
        <begin position="1262"/>
        <end position="1280"/>
    </location>
</feature>
<dbReference type="InterPro" id="IPR000477">
    <property type="entry name" value="RT_dom"/>
</dbReference>
<dbReference type="GO" id="GO:0004190">
    <property type="term" value="F:aspartic-type endopeptidase activity"/>
    <property type="evidence" value="ECO:0007669"/>
    <property type="project" value="InterPro"/>
</dbReference>
<feature type="region of interest" description="Disordered" evidence="12">
    <location>
        <begin position="1227"/>
        <end position="1294"/>
    </location>
</feature>
<evidence type="ECO:0000256" key="1">
    <source>
        <dbReference type="ARBA" id="ARBA00022679"/>
    </source>
</evidence>
<keyword evidence="3" id="KW-0540">Nuclease</keyword>
<dbReference type="InterPro" id="IPR043502">
    <property type="entry name" value="DNA/RNA_pol_sf"/>
</dbReference>
<keyword evidence="2" id="KW-0548">Nucleotidyltransferase</keyword>
<keyword evidence="7" id="KW-0694">RNA-binding</keyword>
<dbReference type="FunFam" id="3.10.20.370:FF:000001">
    <property type="entry name" value="Retrovirus-related Pol polyprotein from transposon 17.6-like protein"/>
    <property type="match status" value="1"/>
</dbReference>
<keyword evidence="9" id="KW-0695">RNA-directed DNA polymerase</keyword>
<dbReference type="PANTHER" id="PTHR37984">
    <property type="entry name" value="PROTEIN CBG26694"/>
    <property type="match status" value="1"/>
</dbReference>
<dbReference type="GO" id="GO:0003964">
    <property type="term" value="F:RNA-directed DNA polymerase activity"/>
    <property type="evidence" value="ECO:0007669"/>
    <property type="project" value="UniProtKB-KW"/>
</dbReference>
<dbReference type="PROSITE" id="PS00141">
    <property type="entry name" value="ASP_PROTEASE"/>
    <property type="match status" value="1"/>
</dbReference>
<dbReference type="GO" id="GO:0006508">
    <property type="term" value="P:proteolysis"/>
    <property type="evidence" value="ECO:0007669"/>
    <property type="project" value="InterPro"/>
</dbReference>
<dbReference type="Pfam" id="PF17921">
    <property type="entry name" value="Integrase_H2C2"/>
    <property type="match status" value="1"/>
</dbReference>
<evidence type="ECO:0000259" key="13">
    <source>
        <dbReference type="PROSITE" id="PS50878"/>
    </source>
</evidence>
<dbReference type="CDD" id="cd01647">
    <property type="entry name" value="RT_LTR"/>
    <property type="match status" value="1"/>
</dbReference>
<evidence type="ECO:0000313" key="16">
    <source>
        <dbReference type="Proteomes" id="UP001374579"/>
    </source>
</evidence>
<dbReference type="FunFam" id="3.10.10.10:FF:000003">
    <property type="entry name" value="Retrovirus-related Pol polyprotein from transposon 297-like Protein"/>
    <property type="match status" value="1"/>
</dbReference>
<evidence type="ECO:0000256" key="5">
    <source>
        <dbReference type="ARBA" id="ARBA00022801"/>
    </source>
</evidence>
<evidence type="ECO:0000259" key="14">
    <source>
        <dbReference type="PROSITE" id="PS50994"/>
    </source>
</evidence>
<dbReference type="PROSITE" id="PS50878">
    <property type="entry name" value="RT_POL"/>
    <property type="match status" value="1"/>
</dbReference>
<feature type="compositionally biased region" description="Basic and acidic residues" evidence="12">
    <location>
        <begin position="1243"/>
        <end position="1256"/>
    </location>
</feature>
<keyword evidence="5" id="KW-0378">Hydrolase</keyword>
<dbReference type="InterPro" id="IPR021109">
    <property type="entry name" value="Peptidase_aspartic_dom_sf"/>
</dbReference>
<dbReference type="SUPFAM" id="SSF56672">
    <property type="entry name" value="DNA/RNA polymerases"/>
    <property type="match status" value="1"/>
</dbReference>
<sequence>MDRLDPPQPLQLQGNVAEHWKRFKRMFEIYRAASGLDTKQRKVQSMTFLHVVGPEAVEVYHTFQWAEGECGEHCDSANDFHTYACMLQKFEQYCEPRKNVTIERHVFFTRNQKAGETFDVYLTDLKLKAKSCEFGQLKDSLIKDRLVGGILSDQVRGRLLREADLTLKKAEDICRAAEATEAQLKLMNEEQSTSVNAVKHRNKEKPSEAAASRSEATPVNCRYCGKTHQRRKCPAYGQVCNKCKKKNHFASVCQSAAVQAVEEDDSQNFSIIGTVEQSCDENAVKEWKSTITIGKHRITFTLDTGAQVNVLPMSLYRRLQHGPLQYSSAKLSTYSGESLPVKGKCRLTCVVNTKKLSLEFQVVDTHSKAVLGLSACVSLGLVQRVDMIEDDTLLSMYADVFKGLGCMEDEYTISTDHSVRPVVHASRKVPAALRDDLQKELQRMLKEGVIEKVDYPTDWVNSLVIVEKKGGGLRLCLDPRDLNKAIRREHYQLPTIEEIASRLSGNSVFSVVDASSAFWQIKLDKQSADLTTFNTPFGRFRFLRLPFGLNSSAEVFAKRFHQAFENIPGVETYMDEMLIAGKTTEEHDSRLKTVLERARQVGVKLKLSKCTLRVNEVNFVGHTITGKGLKPDDSKIAAIQQMPTPSCRKDLERFLGMVNYLGKFVPNLSSVSAPLRDLMKQDNEWDWLKQHQDAFEQLKNLVTAAPILVFYDPSKPVTLSVDASQEGLGAVLLHDDKPIAFASRSLTDCEKRYAQIEKELLAVVFGVEHFHYYVYGRAVTVESDHKPLESIIQKPLSAAPPRLQRMLLRTMKYNITLLYKAGREMYVSDTLSRAPLPIKAPASDDWEAQVHLIVSSLPVSDEKLKIFKEATANDQSMQNLRKFIREGFPHKKEIPEDIRAYLGFQDELSEADGLLFKGEQIIVPNALRREMLMRVHEGHLGRDKSLAAAKEVIFWPGMSSQIKQTVANCSVCGEFQNAQQKEPLIPHEEPSLPWEKLGTDILDFNGKQFLILVDYYSKYFEVGLLQGTTGPDIITQLKSHFARYGIPKQLISDNGPQFSCSAFAKFAETWGFQHTTSSPRYSQANGLAERSVQTMKDMLKKAQASGQDPYIALLQYRNTPFPDSFSPAQLLMNRRLRTTLPVTDAHLTPCVPDQTVVQRAKAKTRERQVSDYNKSARPQPRPTLHPGDNVRMQTRPDSTWRPATVVAAAPTPRSYVVRTPEGATFRRNSVMLRRAPETSVQPDTEHSQHESVKDTDQVPIQEDQSNQPVKSQEQSVTVTRSGREVRLPARYKED</sequence>
<dbReference type="Pfam" id="PF17919">
    <property type="entry name" value="RT_RNaseH_2"/>
    <property type="match status" value="1"/>
</dbReference>
<dbReference type="InterPro" id="IPR050951">
    <property type="entry name" value="Retrovirus_Pol_polyprotein"/>
</dbReference>
<dbReference type="PANTHER" id="PTHR37984:SF5">
    <property type="entry name" value="PROTEIN NYNRIN-LIKE"/>
    <property type="match status" value="1"/>
</dbReference>
<dbReference type="GO" id="GO:0008270">
    <property type="term" value="F:zinc ion binding"/>
    <property type="evidence" value="ECO:0007669"/>
    <property type="project" value="InterPro"/>
</dbReference>
<dbReference type="InterPro" id="IPR041588">
    <property type="entry name" value="Integrase_H2C2"/>
</dbReference>
<dbReference type="InterPro" id="IPR001969">
    <property type="entry name" value="Aspartic_peptidase_AS"/>
</dbReference>
<dbReference type="InterPro" id="IPR043128">
    <property type="entry name" value="Rev_trsase/Diguanyl_cyclase"/>
</dbReference>
<dbReference type="Pfam" id="PF00665">
    <property type="entry name" value="rve"/>
    <property type="match status" value="1"/>
</dbReference>
<dbReference type="PROSITE" id="PS50994">
    <property type="entry name" value="INTEGRASE"/>
    <property type="match status" value="1"/>
</dbReference>
<evidence type="ECO:0000256" key="8">
    <source>
        <dbReference type="ARBA" id="ARBA00022908"/>
    </source>
</evidence>
<feature type="coiled-coil region" evidence="11">
    <location>
        <begin position="160"/>
        <end position="190"/>
    </location>
</feature>
<name>A0AAN9GMB9_9CAEN</name>
<dbReference type="Gene3D" id="1.10.340.70">
    <property type="match status" value="1"/>
</dbReference>
<dbReference type="InterPro" id="IPR001878">
    <property type="entry name" value="Znf_CCHC"/>
</dbReference>
<feature type="domain" description="Integrase catalytic" evidence="14">
    <location>
        <begin position="989"/>
        <end position="1160"/>
    </location>
</feature>
<feature type="compositionally biased region" description="Basic and acidic residues" evidence="12">
    <location>
        <begin position="1281"/>
        <end position="1294"/>
    </location>
</feature>
<dbReference type="Pfam" id="PF00078">
    <property type="entry name" value="RVT_1"/>
    <property type="match status" value="1"/>
</dbReference>
<keyword evidence="6" id="KW-0460">Magnesium</keyword>
<dbReference type="Gene3D" id="4.10.60.10">
    <property type="entry name" value="Zinc finger, CCHC-type"/>
    <property type="match status" value="1"/>
</dbReference>
<dbReference type="CDD" id="cd05481">
    <property type="entry name" value="retropepsin_like_LTR_1"/>
    <property type="match status" value="1"/>
</dbReference>
<dbReference type="GO" id="GO:0015074">
    <property type="term" value="P:DNA integration"/>
    <property type="evidence" value="ECO:0007669"/>
    <property type="project" value="UniProtKB-KW"/>
</dbReference>
<dbReference type="SUPFAM" id="SSF50630">
    <property type="entry name" value="Acid proteases"/>
    <property type="match status" value="1"/>
</dbReference>
<keyword evidence="11" id="KW-0175">Coiled coil</keyword>
<dbReference type="GO" id="GO:0004519">
    <property type="term" value="F:endonuclease activity"/>
    <property type="evidence" value="ECO:0007669"/>
    <property type="project" value="UniProtKB-KW"/>
</dbReference>
<evidence type="ECO:0000256" key="4">
    <source>
        <dbReference type="ARBA" id="ARBA00022759"/>
    </source>
</evidence>
<evidence type="ECO:0000256" key="6">
    <source>
        <dbReference type="ARBA" id="ARBA00022842"/>
    </source>
</evidence>
<evidence type="ECO:0000256" key="2">
    <source>
        <dbReference type="ARBA" id="ARBA00022695"/>
    </source>
</evidence>